<dbReference type="EMBL" id="RFKV01000100">
    <property type="protein sequence ID" value="RMD76758.1"/>
    <property type="molecule type" value="Genomic_DNA"/>
</dbReference>
<sequence length="220" mass="25718">MLRRVKLLVPQKLLGCVNVISILKKSSVAKLKSKFKSLSDDVLKIDLELLDICQCLSYLKKELNELNANYCDQEAKLRTAALSDQDTIGIEILLELKNVEKLIRFTEYFISQTNKKLEKISKTRNEKLEFFFNEVQQVSTNQNDEELTAILSKLENLLKTPPDHCIKLPGNNEIAENYFVKKYRAKYKKLSREQISLKHDDLEKLYFEYKHEAKMKININ</sequence>
<evidence type="ECO:0000313" key="2">
    <source>
        <dbReference type="Proteomes" id="UP000269410"/>
    </source>
</evidence>
<gene>
    <name evidence="1" type="ORF">D6810_03060</name>
</gene>
<protein>
    <submittedName>
        <fullName evidence="1">Uncharacterized protein</fullName>
    </submittedName>
</protein>
<organism evidence="1 2">
    <name type="scientific">Candidatus Dojkabacteria bacterium</name>
    <dbReference type="NCBI Taxonomy" id="2099670"/>
    <lineage>
        <taxon>Bacteria</taxon>
        <taxon>Candidatus Dojkabacteria</taxon>
    </lineage>
</organism>
<comment type="caution">
    <text evidence="1">The sequence shown here is derived from an EMBL/GenBank/DDBJ whole genome shotgun (WGS) entry which is preliminary data.</text>
</comment>
<name>A0A3M0Z3R9_9BACT</name>
<dbReference type="Proteomes" id="UP000269410">
    <property type="component" value="Unassembled WGS sequence"/>
</dbReference>
<accession>A0A3M0Z3R9</accession>
<dbReference type="AlphaFoldDB" id="A0A3M0Z3R9"/>
<proteinExistence type="predicted"/>
<evidence type="ECO:0000313" key="1">
    <source>
        <dbReference type="EMBL" id="RMD76758.1"/>
    </source>
</evidence>
<reference evidence="1 2" key="1">
    <citation type="submission" date="2018-10" db="EMBL/GenBank/DDBJ databases">
        <title>Thermophilic Lithotrophy and Phototrophy in an Intertidal, Iron-rich, Geothermal Spring.</title>
        <authorList>
            <person name="Ward L.M."/>
            <person name="Idei A."/>
            <person name="Nakagawa M."/>
            <person name="Ueno Y."/>
            <person name="Fischer W."/>
            <person name="Mcglynn S.E."/>
        </authorList>
    </citation>
    <scope>NUCLEOTIDE SEQUENCE [LARGE SCALE GENOMIC DNA]</scope>
    <source>
        <strain evidence="1">J137</strain>
    </source>
</reference>